<sequence>MEQEPNLAAITAILIAEIYRSNQSSNFSPHELVHHTSSIEKSNHLKLSRLNLVVKYEKSNSSHRKIDDDGMENPNSGHLKTDGYHTGRVSLYRGFPTFYCKWVLEFSCK</sequence>
<gene>
    <name evidence="1" type="ORF">NC653_020876</name>
</gene>
<proteinExistence type="predicted"/>
<accession>A0AAD6QE93</accession>
<dbReference type="Proteomes" id="UP001164929">
    <property type="component" value="Chromosome 8"/>
</dbReference>
<reference evidence="1" key="1">
    <citation type="journal article" date="2023" name="Mol. Ecol. Resour.">
        <title>Chromosome-level genome assembly of a triploid poplar Populus alba 'Berolinensis'.</title>
        <authorList>
            <person name="Chen S."/>
            <person name="Yu Y."/>
            <person name="Wang X."/>
            <person name="Wang S."/>
            <person name="Zhang T."/>
            <person name="Zhou Y."/>
            <person name="He R."/>
            <person name="Meng N."/>
            <person name="Wang Y."/>
            <person name="Liu W."/>
            <person name="Liu Z."/>
            <person name="Liu J."/>
            <person name="Guo Q."/>
            <person name="Huang H."/>
            <person name="Sederoff R.R."/>
            <person name="Wang G."/>
            <person name="Qu G."/>
            <person name="Chen S."/>
        </authorList>
    </citation>
    <scope>NUCLEOTIDE SEQUENCE</scope>
    <source>
        <strain evidence="1">SC-2020</strain>
    </source>
</reference>
<keyword evidence="2" id="KW-1185">Reference proteome</keyword>
<organism evidence="1 2">
    <name type="scientific">Populus alba x Populus x berolinensis</name>
    <dbReference type="NCBI Taxonomy" id="444605"/>
    <lineage>
        <taxon>Eukaryota</taxon>
        <taxon>Viridiplantae</taxon>
        <taxon>Streptophyta</taxon>
        <taxon>Embryophyta</taxon>
        <taxon>Tracheophyta</taxon>
        <taxon>Spermatophyta</taxon>
        <taxon>Magnoliopsida</taxon>
        <taxon>eudicotyledons</taxon>
        <taxon>Gunneridae</taxon>
        <taxon>Pentapetalae</taxon>
        <taxon>rosids</taxon>
        <taxon>fabids</taxon>
        <taxon>Malpighiales</taxon>
        <taxon>Salicaceae</taxon>
        <taxon>Saliceae</taxon>
        <taxon>Populus</taxon>
    </lineage>
</organism>
<name>A0AAD6QE93_9ROSI</name>
<dbReference type="EMBL" id="JAQIZT010000008">
    <property type="protein sequence ID" value="KAJ6987755.1"/>
    <property type="molecule type" value="Genomic_DNA"/>
</dbReference>
<dbReference type="AlphaFoldDB" id="A0AAD6QE93"/>
<evidence type="ECO:0000313" key="2">
    <source>
        <dbReference type="Proteomes" id="UP001164929"/>
    </source>
</evidence>
<protein>
    <submittedName>
        <fullName evidence="1">Uncharacterized protein</fullName>
    </submittedName>
</protein>
<evidence type="ECO:0000313" key="1">
    <source>
        <dbReference type="EMBL" id="KAJ6987755.1"/>
    </source>
</evidence>
<comment type="caution">
    <text evidence="1">The sequence shown here is derived from an EMBL/GenBank/DDBJ whole genome shotgun (WGS) entry which is preliminary data.</text>
</comment>